<gene>
    <name evidence="1" type="ORF">LCGC14_0915020</name>
</gene>
<sequence length="146" mass="15932">MKRITLAVVGLLLISFAPASHEAKAEKIQRVMFECETKWSTSGRNSTANSTTTATGMAISYWIDAKGADVEYFISYTTQTARGSSLSDKIIYISSSTQLVVPAGKAKAENFQALVKDLRIVVTELNTSATSYVEITYCDSVYKGNH</sequence>
<accession>A0A0F9PD87</accession>
<proteinExistence type="predicted"/>
<name>A0A0F9PD87_9ZZZZ</name>
<comment type="caution">
    <text evidence="1">The sequence shown here is derived from an EMBL/GenBank/DDBJ whole genome shotgun (WGS) entry which is preliminary data.</text>
</comment>
<reference evidence="1" key="1">
    <citation type="journal article" date="2015" name="Nature">
        <title>Complex archaea that bridge the gap between prokaryotes and eukaryotes.</title>
        <authorList>
            <person name="Spang A."/>
            <person name="Saw J.H."/>
            <person name="Jorgensen S.L."/>
            <person name="Zaremba-Niedzwiedzka K."/>
            <person name="Martijn J."/>
            <person name="Lind A.E."/>
            <person name="van Eijk R."/>
            <person name="Schleper C."/>
            <person name="Guy L."/>
            <person name="Ettema T.J."/>
        </authorList>
    </citation>
    <scope>NUCLEOTIDE SEQUENCE</scope>
</reference>
<organism evidence="1">
    <name type="scientific">marine sediment metagenome</name>
    <dbReference type="NCBI Taxonomy" id="412755"/>
    <lineage>
        <taxon>unclassified sequences</taxon>
        <taxon>metagenomes</taxon>
        <taxon>ecological metagenomes</taxon>
    </lineage>
</organism>
<protein>
    <submittedName>
        <fullName evidence="1">Uncharacterized protein</fullName>
    </submittedName>
</protein>
<dbReference type="EMBL" id="LAZR01003060">
    <property type="protein sequence ID" value="KKN22452.1"/>
    <property type="molecule type" value="Genomic_DNA"/>
</dbReference>
<evidence type="ECO:0000313" key="1">
    <source>
        <dbReference type="EMBL" id="KKN22452.1"/>
    </source>
</evidence>
<dbReference type="AlphaFoldDB" id="A0A0F9PD87"/>